<feature type="transmembrane region" description="Helical" evidence="8">
    <location>
        <begin position="394"/>
        <end position="412"/>
    </location>
</feature>
<keyword evidence="6 8" id="KW-1133">Transmembrane helix</keyword>
<dbReference type="RefSeq" id="WP_186487475.1">
    <property type="nucleotide sequence ID" value="NZ_JACOGI010000001.1"/>
</dbReference>
<feature type="transmembrane region" description="Helical" evidence="8">
    <location>
        <begin position="232"/>
        <end position="252"/>
    </location>
</feature>
<keyword evidence="3" id="KW-0328">Glycosyltransferase</keyword>
<feature type="transmembrane region" description="Helical" evidence="8">
    <location>
        <begin position="439"/>
        <end position="461"/>
    </location>
</feature>
<feature type="transmembrane region" description="Helical" evidence="8">
    <location>
        <begin position="98"/>
        <end position="121"/>
    </location>
</feature>
<dbReference type="GO" id="GO:0016763">
    <property type="term" value="F:pentosyltransferase activity"/>
    <property type="evidence" value="ECO:0007669"/>
    <property type="project" value="TreeGrafter"/>
</dbReference>
<keyword evidence="7 8" id="KW-0472">Membrane</keyword>
<feature type="transmembrane region" description="Helical" evidence="8">
    <location>
        <begin position="187"/>
        <end position="212"/>
    </location>
</feature>
<evidence type="ECO:0000256" key="3">
    <source>
        <dbReference type="ARBA" id="ARBA00022676"/>
    </source>
</evidence>
<evidence type="ECO:0000256" key="7">
    <source>
        <dbReference type="ARBA" id="ARBA00023136"/>
    </source>
</evidence>
<evidence type="ECO:0000256" key="4">
    <source>
        <dbReference type="ARBA" id="ARBA00022679"/>
    </source>
</evidence>
<feature type="transmembrane region" description="Helical" evidence="8">
    <location>
        <begin position="306"/>
        <end position="325"/>
    </location>
</feature>
<evidence type="ECO:0000313" key="10">
    <source>
        <dbReference type="Proteomes" id="UP000597668"/>
    </source>
</evidence>
<dbReference type="PANTHER" id="PTHR33908:SF11">
    <property type="entry name" value="MEMBRANE PROTEIN"/>
    <property type="match status" value="1"/>
</dbReference>
<keyword evidence="2" id="KW-1003">Cell membrane</keyword>
<dbReference type="Proteomes" id="UP000597668">
    <property type="component" value="Unassembled WGS sequence"/>
</dbReference>
<name>A0A8J6IKT5_9FIRM</name>
<comment type="caution">
    <text evidence="9">The sequence shown here is derived from an EMBL/GenBank/DDBJ whole genome shotgun (WGS) entry which is preliminary data.</text>
</comment>
<accession>A0A8J6IKT5</accession>
<dbReference type="PANTHER" id="PTHR33908">
    <property type="entry name" value="MANNOSYLTRANSFERASE YKCB-RELATED"/>
    <property type="match status" value="1"/>
</dbReference>
<evidence type="ECO:0000256" key="6">
    <source>
        <dbReference type="ARBA" id="ARBA00022989"/>
    </source>
</evidence>
<keyword evidence="4" id="KW-0808">Transferase</keyword>
<feature type="transmembrane region" description="Helical" evidence="8">
    <location>
        <begin position="158"/>
        <end position="175"/>
    </location>
</feature>
<reference evidence="9" key="1">
    <citation type="submission" date="2020-08" db="EMBL/GenBank/DDBJ databases">
        <authorList>
            <person name="Liu C."/>
            <person name="Sun Q."/>
        </authorList>
    </citation>
    <scope>NUCLEOTIDE SEQUENCE</scope>
    <source>
        <strain evidence="9">NSJ-65</strain>
    </source>
</reference>
<dbReference type="AlphaFoldDB" id="A0A8J6IKT5"/>
<organism evidence="9 10">
    <name type="scientific">Neobittarella massiliensis</name>
    <name type="common">ex Bilen et al. 2018</name>
    <dbReference type="NCBI Taxonomy" id="2041842"/>
    <lineage>
        <taxon>Bacteria</taxon>
        <taxon>Bacillati</taxon>
        <taxon>Bacillota</taxon>
        <taxon>Clostridia</taxon>
        <taxon>Eubacteriales</taxon>
        <taxon>Oscillospiraceae</taxon>
        <taxon>Neobittarella (ex Bilen et al. 2018)</taxon>
    </lineage>
</organism>
<sequence length="466" mass="52715">MASHKHINHRKLILLLLLIISFGIYFYISLHLPMEQAPDEYMRYDVPLYIFHHGNLPSGFEESIRNSVWGFSYAFTPYGSSLIAALFMKVVGLFTGNAFTLLVAARLVSVLSGVGTLYFLVKIGRKVFPHSALQYLPAVLCGFLPQFAFLSAYFNSDVFGIFTTAMIAYGWLYCLEHRWDLRSCLFLGVSIGLCAMSYYNVYAFILGSIFLFLGDRLLNQPGLTWKNRLISLLRPGICIAVVALVLAGWFFIRNFIMYNGDFLGMDTMYACGEKYAPDFYKPSNRPTPANSGVSVIDMLTKPYMGLMWVSTSIKSFIGVFGYMTAYAPRSIYFVYTLFFAISIFLGLFYIISHSNSVQKRLLAFNGFLCVIVPVILSVKYSYSIDYQPQGRYCIPALLPLVLWISCGFAWTIEKVKLKKKHLPAHVLSRPQASTLEDRLVVFSASVVYIALFFYVMISTLLPLCTV</sequence>
<keyword evidence="10" id="KW-1185">Reference proteome</keyword>
<feature type="transmembrane region" description="Helical" evidence="8">
    <location>
        <begin position="12"/>
        <end position="32"/>
    </location>
</feature>
<protein>
    <submittedName>
        <fullName evidence="9">Glycosyltransferase family 39 protein</fullName>
    </submittedName>
</protein>
<keyword evidence="5 8" id="KW-0812">Transmembrane</keyword>
<gene>
    <name evidence="9" type="ORF">H8K20_03330</name>
</gene>
<dbReference type="GO" id="GO:0009103">
    <property type="term" value="P:lipopolysaccharide biosynthetic process"/>
    <property type="evidence" value="ECO:0007669"/>
    <property type="project" value="UniProtKB-ARBA"/>
</dbReference>
<evidence type="ECO:0000256" key="5">
    <source>
        <dbReference type="ARBA" id="ARBA00022692"/>
    </source>
</evidence>
<dbReference type="InterPro" id="IPR050297">
    <property type="entry name" value="LipidA_mod_glycosyltrf_83"/>
</dbReference>
<feature type="transmembrane region" description="Helical" evidence="8">
    <location>
        <begin position="331"/>
        <end position="350"/>
    </location>
</feature>
<dbReference type="EMBL" id="JACOGI010000001">
    <property type="protein sequence ID" value="MBC3515429.1"/>
    <property type="molecule type" value="Genomic_DNA"/>
</dbReference>
<evidence type="ECO:0000256" key="8">
    <source>
        <dbReference type="SAM" id="Phobius"/>
    </source>
</evidence>
<evidence type="ECO:0000313" key="9">
    <source>
        <dbReference type="EMBL" id="MBC3515429.1"/>
    </source>
</evidence>
<dbReference type="GO" id="GO:0005886">
    <property type="term" value="C:plasma membrane"/>
    <property type="evidence" value="ECO:0007669"/>
    <property type="project" value="UniProtKB-SubCell"/>
</dbReference>
<feature type="transmembrane region" description="Helical" evidence="8">
    <location>
        <begin position="133"/>
        <end position="152"/>
    </location>
</feature>
<evidence type="ECO:0000256" key="1">
    <source>
        <dbReference type="ARBA" id="ARBA00004651"/>
    </source>
</evidence>
<feature type="transmembrane region" description="Helical" evidence="8">
    <location>
        <begin position="362"/>
        <end position="382"/>
    </location>
</feature>
<evidence type="ECO:0000256" key="2">
    <source>
        <dbReference type="ARBA" id="ARBA00022475"/>
    </source>
</evidence>
<comment type="subcellular location">
    <subcellularLocation>
        <location evidence="1">Cell membrane</location>
        <topology evidence="1">Multi-pass membrane protein</topology>
    </subcellularLocation>
</comment>
<proteinExistence type="predicted"/>